<keyword evidence="3" id="KW-1185">Reference proteome</keyword>
<dbReference type="Proteomes" id="UP000293296">
    <property type="component" value="Chromosome"/>
</dbReference>
<name>A0A4P6HND7_9BACT</name>
<dbReference type="GO" id="GO:0043856">
    <property type="term" value="F:anti-sigma factor antagonist activity"/>
    <property type="evidence" value="ECO:0007669"/>
    <property type="project" value="TreeGrafter"/>
</dbReference>
<dbReference type="EMBL" id="CP026538">
    <property type="protein sequence ID" value="QAZ68276.1"/>
    <property type="molecule type" value="Genomic_DNA"/>
</dbReference>
<dbReference type="SUPFAM" id="SSF52091">
    <property type="entry name" value="SpoIIaa-like"/>
    <property type="match status" value="1"/>
</dbReference>
<dbReference type="InterPro" id="IPR002645">
    <property type="entry name" value="STAS_dom"/>
</dbReference>
<proteinExistence type="predicted"/>
<dbReference type="InterPro" id="IPR036513">
    <property type="entry name" value="STAS_dom_sf"/>
</dbReference>
<organism evidence="2 3">
    <name type="scientific">Solidesulfovibrio carbinolicus</name>
    <dbReference type="NCBI Taxonomy" id="296842"/>
    <lineage>
        <taxon>Bacteria</taxon>
        <taxon>Pseudomonadati</taxon>
        <taxon>Thermodesulfobacteriota</taxon>
        <taxon>Desulfovibrionia</taxon>
        <taxon>Desulfovibrionales</taxon>
        <taxon>Desulfovibrionaceae</taxon>
        <taxon>Solidesulfovibrio</taxon>
    </lineage>
</organism>
<feature type="domain" description="STAS" evidence="1">
    <location>
        <begin position="1"/>
        <end position="105"/>
    </location>
</feature>
<accession>A0A4P6HND7</accession>
<dbReference type="Gene3D" id="3.30.750.24">
    <property type="entry name" value="STAS domain"/>
    <property type="match status" value="1"/>
</dbReference>
<dbReference type="Pfam" id="PF13466">
    <property type="entry name" value="STAS_2"/>
    <property type="match status" value="1"/>
</dbReference>
<dbReference type="PANTHER" id="PTHR33495">
    <property type="entry name" value="ANTI-SIGMA FACTOR ANTAGONIST TM_1081-RELATED-RELATED"/>
    <property type="match status" value="1"/>
</dbReference>
<protein>
    <submittedName>
        <fullName evidence="2">Anti-sigma B factor antagonist</fullName>
    </submittedName>
</protein>
<evidence type="ECO:0000313" key="2">
    <source>
        <dbReference type="EMBL" id="QAZ68276.1"/>
    </source>
</evidence>
<reference evidence="2 3" key="1">
    <citation type="submission" date="2018-02" db="EMBL/GenBank/DDBJ databases">
        <title>Genome sequence of Desulfovibrio carbinolicus DSM 3852.</title>
        <authorList>
            <person name="Wilbanks E."/>
            <person name="Skennerton C.T."/>
            <person name="Orphan V.J."/>
        </authorList>
    </citation>
    <scope>NUCLEOTIDE SEQUENCE [LARGE SCALE GENOMIC DNA]</scope>
    <source>
        <strain evidence="2 3">DSM 3852</strain>
    </source>
</reference>
<evidence type="ECO:0000259" key="1">
    <source>
        <dbReference type="PROSITE" id="PS50801"/>
    </source>
</evidence>
<dbReference type="CDD" id="cd07043">
    <property type="entry name" value="STAS_anti-anti-sigma_factors"/>
    <property type="match status" value="1"/>
</dbReference>
<dbReference type="KEGG" id="dcb:C3Y92_14010"/>
<dbReference type="AlphaFoldDB" id="A0A4P6HND7"/>
<dbReference type="InterPro" id="IPR058548">
    <property type="entry name" value="MlaB-like_STAS"/>
</dbReference>
<dbReference type="PROSITE" id="PS50801">
    <property type="entry name" value="STAS"/>
    <property type="match status" value="1"/>
</dbReference>
<dbReference type="OrthoDB" id="9794628at2"/>
<gene>
    <name evidence="2" type="ORF">C3Y92_14010</name>
</gene>
<dbReference type="PANTHER" id="PTHR33495:SF14">
    <property type="entry name" value="ANTI-SIGMA FACTOR ANTAGONIST"/>
    <property type="match status" value="1"/>
</dbReference>
<sequence length="109" mass="11714">MNNTNTAVTIALTGDITHANSSQWHERLLAALHDVKGLVVDAADLRMLSSAGLRMLLLLHRTAASRGQLLALASLPAAARDVMSVTGFLQHFAVYDNVEEAQKVLQAQP</sequence>
<evidence type="ECO:0000313" key="3">
    <source>
        <dbReference type="Proteomes" id="UP000293296"/>
    </source>
</evidence>